<dbReference type="RefSeq" id="WP_324693903.1">
    <property type="nucleotide sequence ID" value="NZ_JAYMYJ010000047.1"/>
</dbReference>
<dbReference type="InterPro" id="IPR050492">
    <property type="entry name" value="Bact_metal-bind_prot9"/>
</dbReference>
<evidence type="ECO:0000256" key="5">
    <source>
        <dbReference type="ARBA" id="ARBA00022906"/>
    </source>
</evidence>
<dbReference type="SUPFAM" id="SSF53807">
    <property type="entry name" value="Helical backbone' metal receptor"/>
    <property type="match status" value="1"/>
</dbReference>
<evidence type="ECO:0000313" key="7">
    <source>
        <dbReference type="EMBL" id="MEB4590546.1"/>
    </source>
</evidence>
<feature type="chain" id="PRO_5045844488" description="High-affinity zinc uptake system protein ZnuA" evidence="6">
    <location>
        <begin position="25"/>
        <end position="313"/>
    </location>
</feature>
<organism evidence="7 8">
    <name type="scientific">Candidatus Thiothrix phosphatis</name>
    <dbReference type="NCBI Taxonomy" id="3112415"/>
    <lineage>
        <taxon>Bacteria</taxon>
        <taxon>Pseudomonadati</taxon>
        <taxon>Pseudomonadota</taxon>
        <taxon>Gammaproteobacteria</taxon>
        <taxon>Thiotrichales</taxon>
        <taxon>Thiotrichaceae</taxon>
        <taxon>Thiothrix</taxon>
    </lineage>
</organism>
<keyword evidence="3" id="KW-0813">Transport</keyword>
<evidence type="ECO:0000256" key="1">
    <source>
        <dbReference type="ARBA" id="ARBA00011028"/>
    </source>
</evidence>
<keyword evidence="4 6" id="KW-0732">Signal</keyword>
<evidence type="ECO:0000256" key="3">
    <source>
        <dbReference type="ARBA" id="ARBA00022448"/>
    </source>
</evidence>
<evidence type="ECO:0000256" key="6">
    <source>
        <dbReference type="SAM" id="SignalP"/>
    </source>
</evidence>
<dbReference type="InterPro" id="IPR006127">
    <property type="entry name" value="ZnuA-like"/>
</dbReference>
<comment type="caution">
    <text evidence="7">The sequence shown here is derived from an EMBL/GenBank/DDBJ whole genome shotgun (WGS) entry which is preliminary data.</text>
</comment>
<feature type="signal peptide" evidence="6">
    <location>
        <begin position="1"/>
        <end position="24"/>
    </location>
</feature>
<keyword evidence="5" id="KW-0406">Ion transport</keyword>
<dbReference type="PANTHER" id="PTHR42953:SF3">
    <property type="entry name" value="HIGH-AFFINITY ZINC UPTAKE SYSTEM PROTEIN ZNUA"/>
    <property type="match status" value="1"/>
</dbReference>
<reference evidence="7 8" key="2">
    <citation type="submission" date="2024-01" db="EMBL/GenBank/DDBJ databases">
        <authorList>
            <person name="Xie X."/>
        </authorList>
    </citation>
    <scope>NUCLEOTIDE SEQUENCE [LARGE SCALE GENOMIC DNA]</scope>
    <source>
        <strain evidence="7">SCUT-1</strain>
    </source>
</reference>
<dbReference type="PANTHER" id="PTHR42953">
    <property type="entry name" value="HIGH-AFFINITY ZINC UPTAKE SYSTEM PROTEIN ZNUA-RELATED"/>
    <property type="match status" value="1"/>
</dbReference>
<proteinExistence type="inferred from homology"/>
<sequence length="313" mass="34244">MSRILTIFLLLCLPVLQSCQQQPAAKPLVISTIKPIQALVYAIAGGDGGPLEIHQLLPDGASPHHFALRPSDMRSLGNARVIFRIGSGLETFLDKPLANLPATTQVIDLSQANGVNHLYSRSTHTDRADPTDTEQHTGHNEDLHIWLNPQNAIAMSREIDSALSAIDPAHAAQYHTNTQQLIQQIAATDARIRQQLAPFSHRPYLSFHDAWQHFDSHYGLSFAGAVTLDASRLPGARHVLDIRKIIEKKQATCLFQEPQFSPALVKTLVEGTGIKLGELDPLGMQLPLNGGTYITLLQTAADAFQKCLENGTQ</sequence>
<accession>A0ABU6CUN0</accession>
<dbReference type="Proteomes" id="UP001308005">
    <property type="component" value="Unassembled WGS sequence"/>
</dbReference>
<protein>
    <recommendedName>
        <fullName evidence="2">High-affinity zinc uptake system protein ZnuA</fullName>
    </recommendedName>
</protein>
<reference evidence="8" key="1">
    <citation type="submission" date="2023-07" db="EMBL/GenBank/DDBJ databases">
        <title>The carbon used by Thiothrix.</title>
        <authorList>
            <person name="Chen L."/>
        </authorList>
    </citation>
    <scope>NUCLEOTIDE SEQUENCE [LARGE SCALE GENOMIC DNA]</scope>
</reference>
<evidence type="ECO:0000256" key="2">
    <source>
        <dbReference type="ARBA" id="ARBA00015915"/>
    </source>
</evidence>
<gene>
    <name evidence="7" type="ORF">VSS37_06105</name>
</gene>
<evidence type="ECO:0000256" key="4">
    <source>
        <dbReference type="ARBA" id="ARBA00022729"/>
    </source>
</evidence>
<dbReference type="PROSITE" id="PS51257">
    <property type="entry name" value="PROKAR_LIPOPROTEIN"/>
    <property type="match status" value="1"/>
</dbReference>
<name>A0ABU6CUN0_9GAMM</name>
<keyword evidence="8" id="KW-1185">Reference proteome</keyword>
<dbReference type="Gene3D" id="3.40.50.1980">
    <property type="entry name" value="Nitrogenase molybdenum iron protein domain"/>
    <property type="match status" value="2"/>
</dbReference>
<dbReference type="EMBL" id="JAYMYJ010000047">
    <property type="protein sequence ID" value="MEB4590546.1"/>
    <property type="molecule type" value="Genomic_DNA"/>
</dbReference>
<comment type="similarity">
    <text evidence="1">Belongs to the bacterial solute-binding protein 9 family.</text>
</comment>
<dbReference type="Pfam" id="PF01297">
    <property type="entry name" value="ZnuA"/>
    <property type="match status" value="1"/>
</dbReference>
<keyword evidence="5" id="KW-0864">Zinc transport</keyword>
<evidence type="ECO:0000313" key="8">
    <source>
        <dbReference type="Proteomes" id="UP001308005"/>
    </source>
</evidence>
<keyword evidence="5" id="KW-0862">Zinc</keyword>